<dbReference type="InterPro" id="IPR013785">
    <property type="entry name" value="Aldolase_TIM"/>
</dbReference>
<dbReference type="InterPro" id="IPR000741">
    <property type="entry name" value="FBA_I"/>
</dbReference>
<evidence type="ECO:0000256" key="3">
    <source>
        <dbReference type="ARBA" id="ARBA00013068"/>
    </source>
</evidence>
<organism evidence="6 7">
    <name type="scientific">Nezara viridula</name>
    <name type="common">Southern green stink bug</name>
    <name type="synonym">Cimex viridulus</name>
    <dbReference type="NCBI Taxonomy" id="85310"/>
    <lineage>
        <taxon>Eukaryota</taxon>
        <taxon>Metazoa</taxon>
        <taxon>Ecdysozoa</taxon>
        <taxon>Arthropoda</taxon>
        <taxon>Hexapoda</taxon>
        <taxon>Insecta</taxon>
        <taxon>Pterygota</taxon>
        <taxon>Neoptera</taxon>
        <taxon>Paraneoptera</taxon>
        <taxon>Hemiptera</taxon>
        <taxon>Heteroptera</taxon>
        <taxon>Panheteroptera</taxon>
        <taxon>Pentatomomorpha</taxon>
        <taxon>Pentatomoidea</taxon>
        <taxon>Pentatomidae</taxon>
        <taxon>Pentatominae</taxon>
        <taxon>Nezara</taxon>
    </lineage>
</organism>
<dbReference type="OrthoDB" id="6622170at2759"/>
<dbReference type="EMBL" id="OV725081">
    <property type="protein sequence ID" value="CAH1402269.1"/>
    <property type="molecule type" value="Genomic_DNA"/>
</dbReference>
<reference evidence="6" key="1">
    <citation type="submission" date="2022-01" db="EMBL/GenBank/DDBJ databases">
        <authorList>
            <person name="King R."/>
        </authorList>
    </citation>
    <scope>NUCLEOTIDE SEQUENCE</scope>
</reference>
<dbReference type="GO" id="GO:0006096">
    <property type="term" value="P:glycolytic process"/>
    <property type="evidence" value="ECO:0007669"/>
    <property type="project" value="UniProtKB-KW"/>
</dbReference>
<evidence type="ECO:0000256" key="1">
    <source>
        <dbReference type="ARBA" id="ARBA00004714"/>
    </source>
</evidence>
<comment type="pathway">
    <text evidence="1">Carbohydrate degradation; glycolysis; D-glyceraldehyde 3-phosphate and glycerone phosphate from D-glucose: step 4/4.</text>
</comment>
<accession>A0A9P0HHL3</accession>
<gene>
    <name evidence="6" type="ORF">NEZAVI_LOCUS11131</name>
</gene>
<evidence type="ECO:0000256" key="5">
    <source>
        <dbReference type="ARBA" id="ARBA00023239"/>
    </source>
</evidence>
<name>A0A9P0HHL3_NEZVI</name>
<dbReference type="SUPFAM" id="SSF51569">
    <property type="entry name" value="Aldolase"/>
    <property type="match status" value="1"/>
</dbReference>
<keyword evidence="5" id="KW-0456">Lyase</keyword>
<dbReference type="Proteomes" id="UP001152798">
    <property type="component" value="Chromosome 5"/>
</dbReference>
<evidence type="ECO:0000256" key="4">
    <source>
        <dbReference type="ARBA" id="ARBA00023152"/>
    </source>
</evidence>
<dbReference type="Pfam" id="PF00274">
    <property type="entry name" value="Glycolytic"/>
    <property type="match status" value="1"/>
</dbReference>
<sequence>MFPTNSQELGSRYHIHKSLHQIVEELTTPGKILIQFNGWRNVCQTLDYIFGHCYDIFDELSGISLEFEGLSQVVGYVYSAENLKKKALLGGTIITTTSFYTLDNERNGELLEGLDDLDRNLKKMKVWGCDFVILQIKLKCYKPFGARRVPFDNSEYFGIFSATTQALGMVPIIQFQYDILESGEEACSSAFVDTMYTINHSLFDFDVDISCLLFSPLINYSLKAVKDHVMERAETLINSLKQALPPAVGGVVFASQGSYKALGLQIDQLAKIISRVPWPIICCYGWKISTVLDSDTENLVLEKWVQKQRMIIKMLLQASAGKLVSWQGKVTVDIPDYISSHDYYDKDYVEAIMIDPPE</sequence>
<keyword evidence="7" id="KW-1185">Reference proteome</keyword>
<evidence type="ECO:0000313" key="7">
    <source>
        <dbReference type="Proteomes" id="UP001152798"/>
    </source>
</evidence>
<keyword evidence="4" id="KW-0324">Glycolysis</keyword>
<dbReference type="GO" id="GO:0004332">
    <property type="term" value="F:fructose-bisphosphate aldolase activity"/>
    <property type="evidence" value="ECO:0007669"/>
    <property type="project" value="UniProtKB-EC"/>
</dbReference>
<evidence type="ECO:0000256" key="2">
    <source>
        <dbReference type="ARBA" id="ARBA00010387"/>
    </source>
</evidence>
<evidence type="ECO:0000313" key="6">
    <source>
        <dbReference type="EMBL" id="CAH1402269.1"/>
    </source>
</evidence>
<comment type="similarity">
    <text evidence="2">Belongs to the class I fructose-bisphosphate aldolase family.</text>
</comment>
<dbReference type="Gene3D" id="3.20.20.70">
    <property type="entry name" value="Aldolase class I"/>
    <property type="match status" value="1"/>
</dbReference>
<protein>
    <recommendedName>
        <fullName evidence="3">fructose-bisphosphate aldolase</fullName>
        <ecNumber evidence="3">4.1.2.13</ecNumber>
    </recommendedName>
</protein>
<dbReference type="EC" id="4.1.2.13" evidence="3"/>
<proteinExistence type="inferred from homology"/>
<dbReference type="AlphaFoldDB" id="A0A9P0HHL3"/>